<comment type="caution">
    <text evidence="2">The sequence shown here is derived from an EMBL/GenBank/DDBJ whole genome shotgun (WGS) entry which is preliminary data.</text>
</comment>
<evidence type="ECO:0000256" key="1">
    <source>
        <dbReference type="SAM" id="MobiDB-lite"/>
    </source>
</evidence>
<evidence type="ECO:0000313" key="3">
    <source>
        <dbReference type="Proteomes" id="UP000681967"/>
    </source>
</evidence>
<reference evidence="2" key="1">
    <citation type="submission" date="2021-02" db="EMBL/GenBank/DDBJ databases">
        <authorList>
            <person name="Nowell W R."/>
        </authorList>
    </citation>
    <scope>NUCLEOTIDE SEQUENCE</scope>
</reference>
<feature type="compositionally biased region" description="Basic and acidic residues" evidence="1">
    <location>
        <begin position="54"/>
        <end position="64"/>
    </location>
</feature>
<dbReference type="EMBL" id="CAJOBH010270986">
    <property type="protein sequence ID" value="CAF5164818.1"/>
    <property type="molecule type" value="Genomic_DNA"/>
</dbReference>
<organism evidence="2 3">
    <name type="scientific">Rotaria magnacalcarata</name>
    <dbReference type="NCBI Taxonomy" id="392030"/>
    <lineage>
        <taxon>Eukaryota</taxon>
        <taxon>Metazoa</taxon>
        <taxon>Spiralia</taxon>
        <taxon>Gnathifera</taxon>
        <taxon>Rotifera</taxon>
        <taxon>Eurotatoria</taxon>
        <taxon>Bdelloidea</taxon>
        <taxon>Philodinida</taxon>
        <taxon>Philodinidae</taxon>
        <taxon>Rotaria</taxon>
    </lineage>
</organism>
<evidence type="ECO:0000313" key="2">
    <source>
        <dbReference type="EMBL" id="CAF5164818.1"/>
    </source>
</evidence>
<feature type="non-terminal residue" evidence="2">
    <location>
        <position position="1"/>
    </location>
</feature>
<gene>
    <name evidence="2" type="ORF">BYL167_LOCUS75614</name>
</gene>
<proteinExistence type="predicted"/>
<name>A0A8S3GJC0_9BILA</name>
<sequence>AIFLACTYVYLLIIILLGPEKRYAKNDKDTATELINKGVKDDGAQSKLLATPEDGQKKQTLENA</sequence>
<feature type="region of interest" description="Disordered" evidence="1">
    <location>
        <begin position="45"/>
        <end position="64"/>
    </location>
</feature>
<dbReference type="AlphaFoldDB" id="A0A8S3GJC0"/>
<dbReference type="Proteomes" id="UP000681967">
    <property type="component" value="Unassembled WGS sequence"/>
</dbReference>
<protein>
    <submittedName>
        <fullName evidence="2">Uncharacterized protein</fullName>
    </submittedName>
</protein>
<accession>A0A8S3GJC0</accession>